<organism evidence="1">
    <name type="scientific">Aspergillus niger</name>
    <dbReference type="NCBI Taxonomy" id="5061"/>
    <lineage>
        <taxon>Eukaryota</taxon>
        <taxon>Fungi</taxon>
        <taxon>Dikarya</taxon>
        <taxon>Ascomycota</taxon>
        <taxon>Pezizomycotina</taxon>
        <taxon>Eurotiomycetes</taxon>
        <taxon>Eurotiomycetidae</taxon>
        <taxon>Eurotiales</taxon>
        <taxon>Aspergillaceae</taxon>
        <taxon>Aspergillus</taxon>
        <taxon>Aspergillus subgen. Circumdati</taxon>
    </lineage>
</organism>
<protein>
    <submittedName>
        <fullName evidence="1">Uncharacterized protein</fullName>
    </submittedName>
</protein>
<gene>
    <name evidence="1" type="ORF">An01g05000</name>
</gene>
<dbReference type="VEuPathDB" id="FungiDB:An01g05000"/>
<reference evidence="1" key="1">
    <citation type="submission" date="2025-02" db="EMBL/GenBank/DDBJ databases">
        <authorList>
            <consortium name="NCBI Genome Project"/>
        </authorList>
    </citation>
    <scope>NUCLEOTIDE SEQUENCE</scope>
</reference>
<dbReference type="RefSeq" id="XP_059599654.1">
    <property type="nucleotide sequence ID" value="XM_059747875.1"/>
</dbReference>
<dbReference type="AlphaFoldDB" id="A0AAJ8BM56"/>
<accession>A0AAJ8BM56</accession>
<evidence type="ECO:0000313" key="1">
    <source>
        <dbReference type="RefSeq" id="XP_059599654.1"/>
    </source>
</evidence>
<reference evidence="1" key="2">
    <citation type="submission" date="2025-08" db="UniProtKB">
        <authorList>
            <consortium name="RefSeq"/>
        </authorList>
    </citation>
    <scope>IDENTIFICATION</scope>
</reference>
<name>A0AAJ8BM56_ASPNG</name>
<dbReference type="GeneID" id="84589940"/>
<sequence length="127" mass="13891">MGLRAKPGNLLKLSDRSSLLLIGQSVKPSNHPILDSFRLRPWFGLVCVGTLVSIRALPSTVNPNGSGARLKEGPLPFPYQSGKGVSSWFEPDVVEITSRTGSKAPSCLLLFVRLPRWNDILIHLKFG</sequence>
<dbReference type="KEGG" id="ang:An01g05000"/>
<proteinExistence type="predicted"/>